<proteinExistence type="inferred from homology"/>
<evidence type="ECO:0000256" key="6">
    <source>
        <dbReference type="ARBA" id="ARBA00022927"/>
    </source>
</evidence>
<evidence type="ECO:0000256" key="5">
    <source>
        <dbReference type="ARBA" id="ARBA00022856"/>
    </source>
</evidence>
<comment type="caution">
    <text evidence="10">The sequence shown here is derived from an EMBL/GenBank/DDBJ whole genome shotgun (WGS) entry which is preliminary data.</text>
</comment>
<sequence length="861" mass="97764">MSTVIEKTSTPEDSVSGESEFYNEKKAVDVTTTPLDSEPQHEHDAVVERMRETGDMEDLIAEGYADFFVEKLGMMSTAEALEVLQYSFEYHQTDINFPQATMDRITHLLQGEDAYGQGPIIYNLDLRLEASLMKYHSPYPEVRSVCAPTDDPSIPVETARAYVIGVFWVAVAGFINQLIYFRQPHFTLTSQVVQLLLLPCGQFAAKFIPARNIKIWKWTLNTNPGPWTFKEQLFATIITNVGSQNSVWGQYAPVVRENLFYGQQWADYGFTVCINLICQFFGLGTAGILRRFCVYESKAVWPTLLPTLQLNRTLLLPEDKRVINGWKITKYRLFNILLAITFVYFFIPDYLFTALSTFNWMTWIAPNNKNLAFVTGSKIGVGFNPIPSFDWSVINYANCLVVPWFTTANQYLGSVLGALICLGLYYSNYKWTGHVPPNTSTVYDRFGATYNLSRVQTNGVFDQVKYEAYSIPYVSAGYYMYLCASYAVYMFAFVYIFIGEWKTLTVACKGFVASLKDRNKTAYERYRDPLSVMMRQYKEVPDWWFIIILLLTFVTTLLVTHFYPTTVPLWSAVVILLVALAMLVPFMILYATTGYYMSTNMLGTILGGYMAPGNGLACVFIRAFGFCVDDQAETYVGDQKLAHYAKLPPRAVFRAQCVATVVQVFVTAGAVELAHGIEDFCSWDQGSRFYCAWSHSIYSGTLLFGVVGPSRIFDTLYPMIKWSFLIGAVIAPPLYYIRARYTRYLRFLHPALILGGITKFGSNYNLTYYTGGFYFSFVFMWYIRTRYLMWWSKYNYIISSGISAGIAFSGILIFLALQYHPKPLSWWGTTVQSAGVDGGGSATLYDLPEIGYFGLDPGTWS</sequence>
<protein>
    <submittedName>
        <fullName evidence="10">OPT oligopeptide transporter protein-domain-containing protein</fullName>
    </submittedName>
</protein>
<feature type="transmembrane region" description="Helical" evidence="9">
    <location>
        <begin position="161"/>
        <end position="181"/>
    </location>
</feature>
<dbReference type="InterPro" id="IPR004648">
    <property type="entry name" value="Oligpept_transpt"/>
</dbReference>
<feature type="transmembrane region" description="Helical" evidence="9">
    <location>
        <begin position="719"/>
        <end position="737"/>
    </location>
</feature>
<keyword evidence="11" id="KW-1185">Reference proteome</keyword>
<dbReference type="RefSeq" id="XP_064768975.1">
    <property type="nucleotide sequence ID" value="XM_064909685.1"/>
</dbReference>
<feature type="transmembrane region" description="Helical" evidence="9">
    <location>
        <begin position="478"/>
        <end position="498"/>
    </location>
</feature>
<evidence type="ECO:0000256" key="2">
    <source>
        <dbReference type="ARBA" id="ARBA00008807"/>
    </source>
</evidence>
<feature type="transmembrane region" description="Helical" evidence="9">
    <location>
        <begin position="543"/>
        <end position="563"/>
    </location>
</feature>
<organism evidence="10 11">
    <name type="scientific">Myxozyma melibiosi</name>
    <dbReference type="NCBI Taxonomy" id="54550"/>
    <lineage>
        <taxon>Eukaryota</taxon>
        <taxon>Fungi</taxon>
        <taxon>Dikarya</taxon>
        <taxon>Ascomycota</taxon>
        <taxon>Saccharomycotina</taxon>
        <taxon>Lipomycetes</taxon>
        <taxon>Lipomycetales</taxon>
        <taxon>Lipomycetaceae</taxon>
        <taxon>Myxozyma</taxon>
    </lineage>
</organism>
<feature type="transmembrane region" description="Helical" evidence="9">
    <location>
        <begin position="766"/>
        <end position="783"/>
    </location>
</feature>
<keyword evidence="6" id="KW-0653">Protein transport</keyword>
<feature type="transmembrane region" description="Helical" evidence="9">
    <location>
        <begin position="333"/>
        <end position="352"/>
    </location>
</feature>
<reference evidence="10 11" key="1">
    <citation type="submission" date="2024-03" db="EMBL/GenBank/DDBJ databases">
        <title>Genome-scale model development and genomic sequencing of the oleaginous clade Lipomyces.</title>
        <authorList>
            <consortium name="Lawrence Berkeley National Laboratory"/>
            <person name="Czajka J.J."/>
            <person name="Han Y."/>
            <person name="Kim J."/>
            <person name="Mondo S.J."/>
            <person name="Hofstad B.A."/>
            <person name="Robles A."/>
            <person name="Haridas S."/>
            <person name="Riley R."/>
            <person name="LaButti K."/>
            <person name="Pangilinan J."/>
            <person name="Andreopoulos W."/>
            <person name="Lipzen A."/>
            <person name="Yan J."/>
            <person name="Wang M."/>
            <person name="Ng V."/>
            <person name="Grigoriev I.V."/>
            <person name="Spatafora J.W."/>
            <person name="Magnuson J.K."/>
            <person name="Baker S.E."/>
            <person name="Pomraning K.R."/>
        </authorList>
    </citation>
    <scope>NUCLEOTIDE SEQUENCE [LARGE SCALE GENOMIC DNA]</scope>
    <source>
        <strain evidence="10 11">Phaff 52-87</strain>
    </source>
</reference>
<evidence type="ECO:0000256" key="3">
    <source>
        <dbReference type="ARBA" id="ARBA00022448"/>
    </source>
</evidence>
<dbReference type="GeneID" id="90035197"/>
<dbReference type="InterPro" id="IPR004813">
    <property type="entry name" value="OPT"/>
</dbReference>
<evidence type="ECO:0000256" key="4">
    <source>
        <dbReference type="ARBA" id="ARBA00022692"/>
    </source>
</evidence>
<keyword evidence="7 9" id="KW-1133">Transmembrane helix</keyword>
<dbReference type="NCBIfam" id="TIGR00727">
    <property type="entry name" value="ISP4_OPT"/>
    <property type="match status" value="1"/>
</dbReference>
<feature type="transmembrane region" description="Helical" evidence="9">
    <location>
        <begin position="795"/>
        <end position="817"/>
    </location>
</feature>
<keyword evidence="3" id="KW-0813">Transport</keyword>
<dbReference type="Proteomes" id="UP001498771">
    <property type="component" value="Unassembled WGS sequence"/>
</dbReference>
<evidence type="ECO:0000256" key="7">
    <source>
        <dbReference type="ARBA" id="ARBA00022989"/>
    </source>
</evidence>
<evidence type="ECO:0000313" key="10">
    <source>
        <dbReference type="EMBL" id="KAK7205942.1"/>
    </source>
</evidence>
<evidence type="ECO:0000256" key="9">
    <source>
        <dbReference type="SAM" id="Phobius"/>
    </source>
</evidence>
<name>A0ABR1F7X7_9ASCO</name>
<dbReference type="EMBL" id="JBBJBU010000004">
    <property type="protein sequence ID" value="KAK7205942.1"/>
    <property type="molecule type" value="Genomic_DNA"/>
</dbReference>
<evidence type="ECO:0000313" key="11">
    <source>
        <dbReference type="Proteomes" id="UP001498771"/>
    </source>
</evidence>
<keyword evidence="8 9" id="KW-0472">Membrane</keyword>
<comment type="similarity">
    <text evidence="2">Belongs to the oligopeptide OPT transporter family.</text>
</comment>
<gene>
    <name evidence="10" type="ORF">BZA70DRAFT_148098</name>
</gene>
<keyword evidence="5" id="KW-0571">Peptide transport</keyword>
<evidence type="ECO:0000256" key="8">
    <source>
        <dbReference type="ARBA" id="ARBA00023136"/>
    </source>
</evidence>
<evidence type="ECO:0000256" key="1">
    <source>
        <dbReference type="ARBA" id="ARBA00004141"/>
    </source>
</evidence>
<keyword evidence="4 9" id="KW-0812">Transmembrane</keyword>
<dbReference type="NCBIfam" id="TIGR00728">
    <property type="entry name" value="OPT_sfam"/>
    <property type="match status" value="1"/>
</dbReference>
<dbReference type="Pfam" id="PF03169">
    <property type="entry name" value="OPT"/>
    <property type="match status" value="1"/>
</dbReference>
<dbReference type="PANTHER" id="PTHR22601">
    <property type="entry name" value="ISP4 LIKE PROTEIN"/>
    <property type="match status" value="1"/>
</dbReference>
<feature type="transmembrane region" description="Helical" evidence="9">
    <location>
        <begin position="744"/>
        <end position="760"/>
    </location>
</feature>
<feature type="transmembrane region" description="Helical" evidence="9">
    <location>
        <begin position="569"/>
        <end position="591"/>
    </location>
</feature>
<accession>A0ABR1F7X7</accession>
<comment type="subcellular location">
    <subcellularLocation>
        <location evidence="1">Membrane</location>
        <topology evidence="1">Multi-pass membrane protein</topology>
    </subcellularLocation>
</comment>